<dbReference type="SUPFAM" id="SSF47384">
    <property type="entry name" value="Homodimeric domain of signal transducing histidine kinase"/>
    <property type="match status" value="1"/>
</dbReference>
<evidence type="ECO:0000256" key="6">
    <source>
        <dbReference type="ARBA" id="ARBA00023012"/>
    </source>
</evidence>
<sequence>MKKAEQHSQEDLRLEALYEYEILDTLPEQDFDDLTLLASQLCDVPIALVSLVDQHRQWFKSKQGLDVTETPRDLAFCAHAILQDDVMIVEDTLDDRRFNDNPLVIGEPNIRFYAGMPLKSQQGLPLGTLCIIDQKPRKLTKDQKNALSALSRQVMAQLELRLAVKRQSKAQEELLVLNQKLRSLAELKTKFLNHLSHEIRTPINGILGLSEQLCERFPVTSQHSEDSLEKSLHVIHCSAESLHDTVNHVLDISRIESGNMKRELMSVGLEKMIDELFIINQQRAKTRTITLRKEISQELPRYVELDKIKVMQILINLLGNAIKFTPEHEAVTVKVTQEQQQLKIQVIDSGVGIAQADLKNIFKPFHQVSNSLSHLTQGSGLGLTIVKELCVFLGGDVCVQSELNHGSTFTVTLPLKASKVTANERPKFKSMTQFKDKKILLIEDNRVNQMVIKGYLRDTGIDLQIAQIGNHALPMALAKMPDLILIDIRLPDMTGFEVIEQLNQQSDLQKVPKAFLSGDVSQETFDQAEALGAVEFLTKPLRREKLFEFLTALWDG</sequence>
<dbReference type="Gene3D" id="3.30.450.40">
    <property type="match status" value="1"/>
</dbReference>
<dbReference type="FunFam" id="3.30.565.10:FF:000010">
    <property type="entry name" value="Sensor histidine kinase RcsC"/>
    <property type="match status" value="1"/>
</dbReference>
<dbReference type="Gene3D" id="3.30.565.10">
    <property type="entry name" value="Histidine kinase-like ATPase, C-terminal domain"/>
    <property type="match status" value="1"/>
</dbReference>
<protein>
    <recommendedName>
        <fullName evidence="2">histidine kinase</fullName>
        <ecNumber evidence="2">2.7.13.3</ecNumber>
    </recommendedName>
</protein>
<evidence type="ECO:0000256" key="7">
    <source>
        <dbReference type="PROSITE-ProRule" id="PRU00169"/>
    </source>
</evidence>
<proteinExistence type="predicted"/>
<gene>
    <name evidence="10" type="ORF">Q9312_10030</name>
</gene>
<dbReference type="InterPro" id="IPR036097">
    <property type="entry name" value="HisK_dim/P_sf"/>
</dbReference>
<dbReference type="InterPro" id="IPR011006">
    <property type="entry name" value="CheY-like_superfamily"/>
</dbReference>
<evidence type="ECO:0000256" key="2">
    <source>
        <dbReference type="ARBA" id="ARBA00012438"/>
    </source>
</evidence>
<dbReference type="Pfam" id="PF02518">
    <property type="entry name" value="HATPase_c"/>
    <property type="match status" value="1"/>
</dbReference>
<evidence type="ECO:0000256" key="4">
    <source>
        <dbReference type="ARBA" id="ARBA00022679"/>
    </source>
</evidence>
<dbReference type="PROSITE" id="PS50110">
    <property type="entry name" value="RESPONSE_REGULATORY"/>
    <property type="match status" value="1"/>
</dbReference>
<dbReference type="GO" id="GO:0009927">
    <property type="term" value="F:histidine phosphotransfer kinase activity"/>
    <property type="evidence" value="ECO:0007669"/>
    <property type="project" value="TreeGrafter"/>
</dbReference>
<feature type="domain" description="Histidine kinase" evidence="8">
    <location>
        <begin position="194"/>
        <end position="417"/>
    </location>
</feature>
<keyword evidence="10" id="KW-0547">Nucleotide-binding</keyword>
<dbReference type="InterPro" id="IPR001789">
    <property type="entry name" value="Sig_transdc_resp-reg_receiver"/>
</dbReference>
<evidence type="ECO:0000256" key="1">
    <source>
        <dbReference type="ARBA" id="ARBA00000085"/>
    </source>
</evidence>
<dbReference type="Gene3D" id="3.40.50.2300">
    <property type="match status" value="1"/>
</dbReference>
<dbReference type="Pfam" id="PF00512">
    <property type="entry name" value="HisKA"/>
    <property type="match status" value="1"/>
</dbReference>
<dbReference type="Pfam" id="PF01590">
    <property type="entry name" value="GAF"/>
    <property type="match status" value="1"/>
</dbReference>
<feature type="domain" description="Response regulatory" evidence="9">
    <location>
        <begin position="438"/>
        <end position="554"/>
    </location>
</feature>
<dbReference type="SMART" id="SM00388">
    <property type="entry name" value="HisKA"/>
    <property type="match status" value="1"/>
</dbReference>
<organism evidence="10 11">
    <name type="scientific">Pleionea litopenaei</name>
    <dbReference type="NCBI Taxonomy" id="3070815"/>
    <lineage>
        <taxon>Bacteria</taxon>
        <taxon>Pseudomonadati</taxon>
        <taxon>Pseudomonadota</taxon>
        <taxon>Gammaproteobacteria</taxon>
        <taxon>Oceanospirillales</taxon>
        <taxon>Pleioneaceae</taxon>
        <taxon>Pleionea</taxon>
    </lineage>
</organism>
<dbReference type="SMART" id="SM00387">
    <property type="entry name" value="HATPase_c"/>
    <property type="match status" value="1"/>
</dbReference>
<dbReference type="RefSeq" id="WP_309200704.1">
    <property type="nucleotide sequence ID" value="NZ_CP133548.1"/>
</dbReference>
<evidence type="ECO:0000256" key="5">
    <source>
        <dbReference type="ARBA" id="ARBA00022777"/>
    </source>
</evidence>
<dbReference type="GO" id="GO:0000155">
    <property type="term" value="F:phosphorelay sensor kinase activity"/>
    <property type="evidence" value="ECO:0007669"/>
    <property type="project" value="InterPro"/>
</dbReference>
<dbReference type="InterPro" id="IPR036890">
    <property type="entry name" value="HATPase_C_sf"/>
</dbReference>
<dbReference type="AlphaFoldDB" id="A0AA51RQ59"/>
<dbReference type="EC" id="2.7.13.3" evidence="2"/>
<evidence type="ECO:0000259" key="9">
    <source>
        <dbReference type="PROSITE" id="PS50110"/>
    </source>
</evidence>
<name>A0AA51RQ59_9GAMM</name>
<dbReference type="InterPro" id="IPR003594">
    <property type="entry name" value="HATPase_dom"/>
</dbReference>
<dbReference type="PANTHER" id="PTHR43047:SF72">
    <property type="entry name" value="OSMOSENSING HISTIDINE PROTEIN KINASE SLN1"/>
    <property type="match status" value="1"/>
</dbReference>
<dbReference type="InterPro" id="IPR029016">
    <property type="entry name" value="GAF-like_dom_sf"/>
</dbReference>
<keyword evidence="6" id="KW-0902">Two-component regulatory system</keyword>
<dbReference type="SUPFAM" id="SSF55874">
    <property type="entry name" value="ATPase domain of HSP90 chaperone/DNA topoisomerase II/histidine kinase"/>
    <property type="match status" value="1"/>
</dbReference>
<dbReference type="InterPro" id="IPR003018">
    <property type="entry name" value="GAF"/>
</dbReference>
<dbReference type="Pfam" id="PF00072">
    <property type="entry name" value="Response_reg"/>
    <property type="match status" value="1"/>
</dbReference>
<dbReference type="InterPro" id="IPR004358">
    <property type="entry name" value="Sig_transdc_His_kin-like_C"/>
</dbReference>
<dbReference type="SMART" id="SM00448">
    <property type="entry name" value="REC"/>
    <property type="match status" value="1"/>
</dbReference>
<dbReference type="InterPro" id="IPR005467">
    <property type="entry name" value="His_kinase_dom"/>
</dbReference>
<comment type="catalytic activity">
    <reaction evidence="1">
        <text>ATP + protein L-histidine = ADP + protein N-phospho-L-histidine.</text>
        <dbReference type="EC" id="2.7.13.3"/>
    </reaction>
</comment>
<evidence type="ECO:0000313" key="11">
    <source>
        <dbReference type="Proteomes" id="UP001239782"/>
    </source>
</evidence>
<dbReference type="Gene3D" id="1.10.287.130">
    <property type="match status" value="1"/>
</dbReference>
<dbReference type="EMBL" id="CP133548">
    <property type="protein sequence ID" value="WMS85551.1"/>
    <property type="molecule type" value="Genomic_DNA"/>
</dbReference>
<dbReference type="GO" id="GO:0005524">
    <property type="term" value="F:ATP binding"/>
    <property type="evidence" value="ECO:0007669"/>
    <property type="project" value="UniProtKB-KW"/>
</dbReference>
<accession>A0AA51RQ59</accession>
<dbReference type="SMART" id="SM00065">
    <property type="entry name" value="GAF"/>
    <property type="match status" value="1"/>
</dbReference>
<evidence type="ECO:0000256" key="3">
    <source>
        <dbReference type="ARBA" id="ARBA00022553"/>
    </source>
</evidence>
<keyword evidence="11" id="KW-1185">Reference proteome</keyword>
<dbReference type="PRINTS" id="PR00344">
    <property type="entry name" value="BCTRLSENSOR"/>
</dbReference>
<dbReference type="KEGG" id="plei:Q9312_10030"/>
<dbReference type="PANTHER" id="PTHR43047">
    <property type="entry name" value="TWO-COMPONENT HISTIDINE PROTEIN KINASE"/>
    <property type="match status" value="1"/>
</dbReference>
<reference evidence="10 11" key="1">
    <citation type="submission" date="2023-08" db="EMBL/GenBank/DDBJ databases">
        <title>Pleionea litopenaei sp. nov., isolated from stomach of juvenile Litopenaeus vannamei.</title>
        <authorList>
            <person name="Rho A.M."/>
            <person name="Hwang C.Y."/>
        </authorList>
    </citation>
    <scope>NUCLEOTIDE SEQUENCE [LARGE SCALE GENOMIC DNA]</scope>
    <source>
        <strain evidence="10 11">HL-JVS1</strain>
    </source>
</reference>
<keyword evidence="3 7" id="KW-0597">Phosphoprotein</keyword>
<dbReference type="PROSITE" id="PS50109">
    <property type="entry name" value="HIS_KIN"/>
    <property type="match status" value="1"/>
</dbReference>
<dbReference type="SUPFAM" id="SSF55781">
    <property type="entry name" value="GAF domain-like"/>
    <property type="match status" value="1"/>
</dbReference>
<keyword evidence="4" id="KW-0808">Transferase</keyword>
<dbReference type="GO" id="GO:0005886">
    <property type="term" value="C:plasma membrane"/>
    <property type="evidence" value="ECO:0007669"/>
    <property type="project" value="TreeGrafter"/>
</dbReference>
<dbReference type="SUPFAM" id="SSF52172">
    <property type="entry name" value="CheY-like"/>
    <property type="match status" value="1"/>
</dbReference>
<dbReference type="CDD" id="cd16922">
    <property type="entry name" value="HATPase_EvgS-ArcB-TorS-like"/>
    <property type="match status" value="1"/>
</dbReference>
<keyword evidence="5" id="KW-0418">Kinase</keyword>
<evidence type="ECO:0000259" key="8">
    <source>
        <dbReference type="PROSITE" id="PS50109"/>
    </source>
</evidence>
<keyword evidence="10" id="KW-0067">ATP-binding</keyword>
<feature type="modified residue" description="4-aspartylphosphate" evidence="7">
    <location>
        <position position="487"/>
    </location>
</feature>
<dbReference type="InterPro" id="IPR003661">
    <property type="entry name" value="HisK_dim/P_dom"/>
</dbReference>
<dbReference type="CDD" id="cd00082">
    <property type="entry name" value="HisKA"/>
    <property type="match status" value="1"/>
</dbReference>
<dbReference type="Proteomes" id="UP001239782">
    <property type="component" value="Chromosome"/>
</dbReference>
<evidence type="ECO:0000313" key="10">
    <source>
        <dbReference type="EMBL" id="WMS85551.1"/>
    </source>
</evidence>